<evidence type="ECO:0000256" key="7">
    <source>
        <dbReference type="ARBA" id="ARBA00022840"/>
    </source>
</evidence>
<dbReference type="EMBL" id="CAFBPW010000081">
    <property type="protein sequence ID" value="CAB5033150.1"/>
    <property type="molecule type" value="Genomic_DNA"/>
</dbReference>
<dbReference type="EMBL" id="CAFAAQ010000074">
    <property type="protein sequence ID" value="CAB4807847.1"/>
    <property type="molecule type" value="Genomic_DNA"/>
</dbReference>
<dbReference type="PANTHER" id="PTHR33571">
    <property type="entry name" value="SSL8005 PROTEIN"/>
    <property type="match status" value="1"/>
</dbReference>
<evidence type="ECO:0000256" key="8">
    <source>
        <dbReference type="ARBA" id="ARBA00022842"/>
    </source>
</evidence>
<dbReference type="GO" id="GO:0005524">
    <property type="term" value="F:ATP binding"/>
    <property type="evidence" value="ECO:0007669"/>
    <property type="project" value="UniProtKB-KW"/>
</dbReference>
<comment type="cofactor">
    <cofactor evidence="1">
        <name>Mg(2+)</name>
        <dbReference type="ChEBI" id="CHEBI:18420"/>
    </cofactor>
</comment>
<evidence type="ECO:0000256" key="9">
    <source>
        <dbReference type="ARBA" id="ARBA00038276"/>
    </source>
</evidence>
<sequence length="96" mass="10716">MSPLRELVESKRDEITEVVRRHKGRTVAVFGSVARGDDGPRSDIDFLVEFEADSSLFDLLHISEELEGLLGVQVDVVSSGGLKDRDEHIRREAVLL</sequence>
<evidence type="ECO:0000256" key="6">
    <source>
        <dbReference type="ARBA" id="ARBA00022741"/>
    </source>
</evidence>
<keyword evidence="5" id="KW-0479">Metal-binding</keyword>
<dbReference type="GO" id="GO:0016779">
    <property type="term" value="F:nucleotidyltransferase activity"/>
    <property type="evidence" value="ECO:0007669"/>
    <property type="project" value="UniProtKB-KW"/>
</dbReference>
<dbReference type="AlphaFoldDB" id="A0A6J6YRF7"/>
<dbReference type="PANTHER" id="PTHR33571:SF12">
    <property type="entry name" value="BSL3053 PROTEIN"/>
    <property type="match status" value="1"/>
</dbReference>
<proteinExistence type="inferred from homology"/>
<evidence type="ECO:0000256" key="4">
    <source>
        <dbReference type="ARBA" id="ARBA00022695"/>
    </source>
</evidence>
<dbReference type="EMBL" id="CAEZXS010000263">
    <property type="protein sequence ID" value="CAB4715159.1"/>
    <property type="molecule type" value="Genomic_DNA"/>
</dbReference>
<dbReference type="InterPro" id="IPR002934">
    <property type="entry name" value="Polymerase_NTP_transf_dom"/>
</dbReference>
<dbReference type="EMBL" id="CAFBQW010000088">
    <property type="protein sequence ID" value="CAB5066232.1"/>
    <property type="molecule type" value="Genomic_DNA"/>
</dbReference>
<dbReference type="GO" id="GO:0046872">
    <property type="term" value="F:metal ion binding"/>
    <property type="evidence" value="ECO:0007669"/>
    <property type="project" value="UniProtKB-KW"/>
</dbReference>
<organism evidence="12">
    <name type="scientific">freshwater metagenome</name>
    <dbReference type="NCBI Taxonomy" id="449393"/>
    <lineage>
        <taxon>unclassified sequences</taxon>
        <taxon>metagenomes</taxon>
        <taxon>ecological metagenomes</taxon>
    </lineage>
</organism>
<accession>A0A6J6YRF7</accession>
<dbReference type="CDD" id="cd05403">
    <property type="entry name" value="NT_KNTase_like"/>
    <property type="match status" value="1"/>
</dbReference>
<evidence type="ECO:0000256" key="2">
    <source>
        <dbReference type="ARBA" id="ARBA00022649"/>
    </source>
</evidence>
<reference evidence="12" key="1">
    <citation type="submission" date="2020-05" db="EMBL/GenBank/DDBJ databases">
        <authorList>
            <person name="Chiriac C."/>
            <person name="Salcher M."/>
            <person name="Ghai R."/>
            <person name="Kavagutti S V."/>
        </authorList>
    </citation>
    <scope>NUCLEOTIDE SEQUENCE</scope>
</reference>
<keyword evidence="3" id="KW-0808">Transferase</keyword>
<evidence type="ECO:0000313" key="15">
    <source>
        <dbReference type="EMBL" id="CAB5066232.1"/>
    </source>
</evidence>
<comment type="similarity">
    <text evidence="9">Belongs to the MntA antitoxin family.</text>
</comment>
<keyword evidence="4" id="KW-0548">Nucleotidyltransferase</keyword>
<evidence type="ECO:0000313" key="13">
    <source>
        <dbReference type="EMBL" id="CAB4972635.1"/>
    </source>
</evidence>
<keyword evidence="6" id="KW-0547">Nucleotide-binding</keyword>
<protein>
    <submittedName>
        <fullName evidence="12">Unannotated protein</fullName>
    </submittedName>
</protein>
<dbReference type="Pfam" id="PF01909">
    <property type="entry name" value="NTP_transf_2"/>
    <property type="match status" value="1"/>
</dbReference>
<evidence type="ECO:0000256" key="3">
    <source>
        <dbReference type="ARBA" id="ARBA00022679"/>
    </source>
</evidence>
<evidence type="ECO:0000259" key="10">
    <source>
        <dbReference type="Pfam" id="PF01909"/>
    </source>
</evidence>
<evidence type="ECO:0000313" key="11">
    <source>
        <dbReference type="EMBL" id="CAB4715159.1"/>
    </source>
</evidence>
<evidence type="ECO:0000313" key="12">
    <source>
        <dbReference type="EMBL" id="CAB4807847.1"/>
    </source>
</evidence>
<feature type="domain" description="Polymerase nucleotidyl transferase" evidence="10">
    <location>
        <begin position="16"/>
        <end position="83"/>
    </location>
</feature>
<evidence type="ECO:0000313" key="14">
    <source>
        <dbReference type="EMBL" id="CAB5033150.1"/>
    </source>
</evidence>
<dbReference type="Gene3D" id="3.30.460.10">
    <property type="entry name" value="Beta Polymerase, domain 2"/>
    <property type="match status" value="1"/>
</dbReference>
<keyword evidence="2" id="KW-1277">Toxin-antitoxin system</keyword>
<name>A0A6J6YRF7_9ZZZZ</name>
<keyword evidence="8" id="KW-0460">Magnesium</keyword>
<dbReference type="SUPFAM" id="SSF81301">
    <property type="entry name" value="Nucleotidyltransferase"/>
    <property type="match status" value="1"/>
</dbReference>
<dbReference type="InterPro" id="IPR043519">
    <property type="entry name" value="NT_sf"/>
</dbReference>
<evidence type="ECO:0000256" key="1">
    <source>
        <dbReference type="ARBA" id="ARBA00001946"/>
    </source>
</evidence>
<evidence type="ECO:0000256" key="5">
    <source>
        <dbReference type="ARBA" id="ARBA00022723"/>
    </source>
</evidence>
<keyword evidence="7" id="KW-0067">ATP-binding</keyword>
<dbReference type="EMBL" id="CAFBOG010000033">
    <property type="protein sequence ID" value="CAB4972635.1"/>
    <property type="molecule type" value="Genomic_DNA"/>
</dbReference>
<gene>
    <name evidence="11" type="ORF">UFOPK2582_01630</name>
    <name evidence="12" type="ORF">UFOPK3046_00949</name>
    <name evidence="13" type="ORF">UFOPK3914_00535</name>
    <name evidence="14" type="ORF">UFOPK4173_00849</name>
    <name evidence="15" type="ORF">UFOPK4354_00911</name>
</gene>
<dbReference type="InterPro" id="IPR052038">
    <property type="entry name" value="Type-VII_TA_antitoxin"/>
</dbReference>